<dbReference type="InterPro" id="IPR015797">
    <property type="entry name" value="NUDIX_hydrolase-like_dom_sf"/>
</dbReference>
<comment type="caution">
    <text evidence="3">The sequence shown here is derived from an EMBL/GenBank/DDBJ whole genome shotgun (WGS) entry which is preliminary data.</text>
</comment>
<dbReference type="SUPFAM" id="SSF46785">
    <property type="entry name" value="Winged helix' DNA-binding domain"/>
    <property type="match status" value="1"/>
</dbReference>
<dbReference type="RefSeq" id="WP_263036869.1">
    <property type="nucleotide sequence ID" value="NZ_JAOTPL010000002.1"/>
</dbReference>
<dbReference type="CDD" id="cd18873">
    <property type="entry name" value="NUDIX_NadM_like"/>
    <property type="match status" value="1"/>
</dbReference>
<dbReference type="InterPro" id="IPR054105">
    <property type="entry name" value="WHD_NrtR"/>
</dbReference>
<sequence length="240" mass="28468">MNREVIPNLSVDCALFSFDGNQIKILLRQEKILLNGKTYNKYKLPGDHPFMNEIIENTAERILFEQTGARDIFMKQFWVFSSLDRLKRNEVDFAWIKNRGLISERVITVGFYSFVKKGVMENQHLIPEATWVNIHDVQNLIFDHEEILQKAREQIKKDIEHQPLVFELLPAKFTLAQLHNIYELLLEKKLDRRNFRRKVLLAMPYVKELSEKQKGVAHKPAKFYAFDKKIYDKHIIHKTS</sequence>
<accession>A0AAE3IKD0</accession>
<dbReference type="Pfam" id="PF00293">
    <property type="entry name" value="NUDIX"/>
    <property type="match status" value="1"/>
</dbReference>
<gene>
    <name evidence="3" type="ORF">OD355_02500</name>
</gene>
<reference evidence="3" key="1">
    <citation type="submission" date="2022-10" db="EMBL/GenBank/DDBJ databases">
        <authorList>
            <person name="Kim H.S."/>
            <person name="Kim J.-S."/>
            <person name="Suh M.K."/>
            <person name="Eom M.K."/>
            <person name="Lee J.-S."/>
        </authorList>
    </citation>
    <scope>NUCLEOTIDE SEQUENCE</scope>
    <source>
        <strain evidence="3">LIP-5</strain>
    </source>
</reference>
<evidence type="ECO:0000313" key="4">
    <source>
        <dbReference type="Proteomes" id="UP001209317"/>
    </source>
</evidence>
<organism evidence="3 4">
    <name type="scientific">Haoranjiania flava</name>
    <dbReference type="NCBI Taxonomy" id="1856322"/>
    <lineage>
        <taxon>Bacteria</taxon>
        <taxon>Pseudomonadati</taxon>
        <taxon>Bacteroidota</taxon>
        <taxon>Chitinophagia</taxon>
        <taxon>Chitinophagales</taxon>
        <taxon>Chitinophagaceae</taxon>
        <taxon>Haoranjiania</taxon>
    </lineage>
</organism>
<feature type="domain" description="NrtR DNA-binding winged helix" evidence="2">
    <location>
        <begin position="165"/>
        <end position="226"/>
    </location>
</feature>
<evidence type="ECO:0000259" key="1">
    <source>
        <dbReference type="Pfam" id="PF00293"/>
    </source>
</evidence>
<dbReference type="InterPro" id="IPR036390">
    <property type="entry name" value="WH_DNA-bd_sf"/>
</dbReference>
<dbReference type="InterPro" id="IPR000086">
    <property type="entry name" value="NUDIX_hydrolase_dom"/>
</dbReference>
<protein>
    <recommendedName>
        <fullName evidence="5">NUDIX hydrolase</fullName>
    </recommendedName>
</protein>
<dbReference type="Gene3D" id="3.90.79.10">
    <property type="entry name" value="Nucleoside Triphosphate Pyrophosphohydrolase"/>
    <property type="match status" value="1"/>
</dbReference>
<dbReference type="SUPFAM" id="SSF55811">
    <property type="entry name" value="Nudix"/>
    <property type="match status" value="1"/>
</dbReference>
<proteinExistence type="predicted"/>
<dbReference type="AlphaFoldDB" id="A0AAE3IKD0"/>
<dbReference type="EMBL" id="JAOTPL010000002">
    <property type="protein sequence ID" value="MCU7693384.1"/>
    <property type="molecule type" value="Genomic_DNA"/>
</dbReference>
<dbReference type="Gene3D" id="1.10.10.10">
    <property type="entry name" value="Winged helix-like DNA-binding domain superfamily/Winged helix DNA-binding domain"/>
    <property type="match status" value="1"/>
</dbReference>
<evidence type="ECO:0000313" key="3">
    <source>
        <dbReference type="EMBL" id="MCU7693384.1"/>
    </source>
</evidence>
<evidence type="ECO:0000259" key="2">
    <source>
        <dbReference type="Pfam" id="PF21906"/>
    </source>
</evidence>
<feature type="domain" description="Nudix hydrolase" evidence="1">
    <location>
        <begin position="9"/>
        <end position="148"/>
    </location>
</feature>
<dbReference type="Proteomes" id="UP001209317">
    <property type="component" value="Unassembled WGS sequence"/>
</dbReference>
<evidence type="ECO:0008006" key="5">
    <source>
        <dbReference type="Google" id="ProtNLM"/>
    </source>
</evidence>
<dbReference type="Pfam" id="PF21906">
    <property type="entry name" value="WHD_NrtR"/>
    <property type="match status" value="1"/>
</dbReference>
<name>A0AAE3IKD0_9BACT</name>
<dbReference type="InterPro" id="IPR036388">
    <property type="entry name" value="WH-like_DNA-bd_sf"/>
</dbReference>
<keyword evidence="4" id="KW-1185">Reference proteome</keyword>